<dbReference type="Proteomes" id="UP001580407">
    <property type="component" value="Unassembled WGS sequence"/>
</dbReference>
<organism evidence="5 6">
    <name type="scientific">Paenibacillus terreus</name>
    <dbReference type="NCBI Taxonomy" id="1387834"/>
    <lineage>
        <taxon>Bacteria</taxon>
        <taxon>Bacillati</taxon>
        <taxon>Bacillota</taxon>
        <taxon>Bacilli</taxon>
        <taxon>Bacillales</taxon>
        <taxon>Paenibacillaceae</taxon>
        <taxon>Paenibacillus</taxon>
    </lineage>
</organism>
<comment type="catalytic activity">
    <reaction evidence="1">
        <text>3',5'-cyclic CMP + H2O = CMP + H(+)</text>
        <dbReference type="Rhea" id="RHEA:72675"/>
        <dbReference type="ChEBI" id="CHEBI:15377"/>
        <dbReference type="ChEBI" id="CHEBI:15378"/>
        <dbReference type="ChEBI" id="CHEBI:58003"/>
        <dbReference type="ChEBI" id="CHEBI:60377"/>
    </reaction>
    <physiologicalReaction direction="left-to-right" evidence="1">
        <dbReference type="Rhea" id="RHEA:72676"/>
    </physiologicalReaction>
</comment>
<evidence type="ECO:0000313" key="6">
    <source>
        <dbReference type="Proteomes" id="UP001580407"/>
    </source>
</evidence>
<dbReference type="EMBL" id="JBHILM010000006">
    <property type="protein sequence ID" value="MFB5680663.1"/>
    <property type="molecule type" value="Genomic_DNA"/>
</dbReference>
<evidence type="ECO:0000259" key="4">
    <source>
        <dbReference type="SMART" id="SM00849"/>
    </source>
</evidence>
<dbReference type="PANTHER" id="PTHR42951:SF15">
    <property type="entry name" value="METALLO-BETA-LACTAMASE SUPERFAMILY PROTEIN"/>
    <property type="match status" value="1"/>
</dbReference>
<proteinExistence type="predicted"/>
<evidence type="ECO:0000256" key="3">
    <source>
        <dbReference type="ARBA" id="ARBA00048505"/>
    </source>
</evidence>
<comment type="catalytic activity">
    <reaction evidence="3">
        <text>3',5'-cyclic UMP + H2O = UMP + H(+)</text>
        <dbReference type="Rhea" id="RHEA:70575"/>
        <dbReference type="ChEBI" id="CHEBI:15377"/>
        <dbReference type="ChEBI" id="CHEBI:15378"/>
        <dbReference type="ChEBI" id="CHEBI:57865"/>
        <dbReference type="ChEBI" id="CHEBI:184387"/>
    </reaction>
    <physiologicalReaction direction="left-to-right" evidence="3">
        <dbReference type="Rhea" id="RHEA:70576"/>
    </physiologicalReaction>
</comment>
<accession>A0ABV5B4T5</accession>
<feature type="domain" description="Metallo-beta-lactamase" evidence="4">
    <location>
        <begin position="22"/>
        <end position="222"/>
    </location>
</feature>
<gene>
    <name evidence="5" type="ORF">ACE3NQ_07040</name>
</gene>
<dbReference type="PANTHER" id="PTHR42951">
    <property type="entry name" value="METALLO-BETA-LACTAMASE DOMAIN-CONTAINING"/>
    <property type="match status" value="1"/>
</dbReference>
<dbReference type="CDD" id="cd07721">
    <property type="entry name" value="yflN-like_MBL-fold"/>
    <property type="match status" value="1"/>
</dbReference>
<dbReference type="SUPFAM" id="SSF56281">
    <property type="entry name" value="Metallo-hydrolase/oxidoreductase"/>
    <property type="match status" value="1"/>
</dbReference>
<reference evidence="5 6" key="1">
    <citation type="submission" date="2024-09" db="EMBL/GenBank/DDBJ databases">
        <authorList>
            <person name="Ruan L."/>
        </authorList>
    </citation>
    <scope>NUCLEOTIDE SEQUENCE [LARGE SCALE GENOMIC DNA]</scope>
    <source>
        <strain evidence="5 6">D33</strain>
    </source>
</reference>
<keyword evidence="6" id="KW-1185">Reference proteome</keyword>
<name>A0ABV5B4T5_9BACL</name>
<dbReference type="InterPro" id="IPR036866">
    <property type="entry name" value="RibonucZ/Hydroxyglut_hydro"/>
</dbReference>
<evidence type="ECO:0000256" key="1">
    <source>
        <dbReference type="ARBA" id="ARBA00034221"/>
    </source>
</evidence>
<protein>
    <submittedName>
        <fullName evidence="5">MBL fold metallo-hydrolase</fullName>
    </submittedName>
</protein>
<comment type="function">
    <text evidence="2">Counteracts the endogenous Pycsar antiviral defense system. Phosphodiesterase that enables metal-dependent hydrolysis of host cyclic nucleotide Pycsar defense signals such as cCMP and cUMP.</text>
</comment>
<sequence length="243" mass="26447">MQISTKVKILEVPFDSAFGPSTIHPALLKDDDGLTLVDTGMITQFDRLRDAVAAAGEDFNSIKRVIITHQDIDHIGNMGAIADLLPDTAFLAHEADIPYITGDKPFLKLSPERISQMEGVMREETDAFLRRLPDFRFAHVLEDGETLPYGGGIQIIHTPGHTPGHISIYVPGDRLLLAGDAMRVVNSELLGPAEHVTPDMAQALASLDRLVDLDIGQIVCYHGGLYKSDGISERISTLSGIRA</sequence>
<dbReference type="InterPro" id="IPR001279">
    <property type="entry name" value="Metallo-B-lactamas"/>
</dbReference>
<dbReference type="Gene3D" id="3.60.15.10">
    <property type="entry name" value="Ribonuclease Z/Hydroxyacylglutathione hydrolase-like"/>
    <property type="match status" value="1"/>
</dbReference>
<dbReference type="Pfam" id="PF00753">
    <property type="entry name" value="Lactamase_B"/>
    <property type="match status" value="1"/>
</dbReference>
<dbReference type="RefSeq" id="WP_375524463.1">
    <property type="nucleotide sequence ID" value="NZ_JBHILM010000006.1"/>
</dbReference>
<dbReference type="InterPro" id="IPR050855">
    <property type="entry name" value="NDM-1-like"/>
</dbReference>
<evidence type="ECO:0000313" key="5">
    <source>
        <dbReference type="EMBL" id="MFB5680663.1"/>
    </source>
</evidence>
<dbReference type="SMART" id="SM00849">
    <property type="entry name" value="Lactamase_B"/>
    <property type="match status" value="1"/>
</dbReference>
<evidence type="ECO:0000256" key="2">
    <source>
        <dbReference type="ARBA" id="ARBA00034301"/>
    </source>
</evidence>
<comment type="caution">
    <text evidence="5">The sequence shown here is derived from an EMBL/GenBank/DDBJ whole genome shotgun (WGS) entry which is preliminary data.</text>
</comment>